<evidence type="ECO:0008006" key="3">
    <source>
        <dbReference type="Google" id="ProtNLM"/>
    </source>
</evidence>
<dbReference type="EMBL" id="BACD03000040">
    <property type="protein sequence ID" value="GAO51078.1"/>
    <property type="molecule type" value="Genomic_DNA"/>
</dbReference>
<dbReference type="Proteomes" id="UP000033140">
    <property type="component" value="Unassembled WGS sequence"/>
</dbReference>
<accession>A0A0E9NMQ1</accession>
<organism evidence="1 2">
    <name type="scientific">Saitoella complicata (strain BCRC 22490 / CBS 7301 / JCM 7358 / NBRC 10748 / NRRL Y-17804)</name>
    <dbReference type="NCBI Taxonomy" id="698492"/>
    <lineage>
        <taxon>Eukaryota</taxon>
        <taxon>Fungi</taxon>
        <taxon>Dikarya</taxon>
        <taxon>Ascomycota</taxon>
        <taxon>Taphrinomycotina</taxon>
        <taxon>Taphrinomycotina incertae sedis</taxon>
        <taxon>Saitoella</taxon>
    </lineage>
</organism>
<dbReference type="OMA" id="THLFCTI"/>
<reference evidence="1 2" key="3">
    <citation type="journal article" date="2015" name="Genome Announc.">
        <title>Draft Genome Sequence of the Archiascomycetous Yeast Saitoella complicata.</title>
        <authorList>
            <person name="Yamauchi K."/>
            <person name="Kondo S."/>
            <person name="Hamamoto M."/>
            <person name="Takahashi Y."/>
            <person name="Ogura Y."/>
            <person name="Hayashi T."/>
            <person name="Nishida H."/>
        </authorList>
    </citation>
    <scope>NUCLEOTIDE SEQUENCE [LARGE SCALE GENOMIC DNA]</scope>
    <source>
        <strain evidence="1 2">NRRL Y-17804</strain>
    </source>
</reference>
<protein>
    <recommendedName>
        <fullName evidence="3">Glycosyl transferase family 1 domain-containing protein</fullName>
    </recommendedName>
</protein>
<comment type="caution">
    <text evidence="1">The sequence shown here is derived from an EMBL/GenBank/DDBJ whole genome shotgun (WGS) entry which is preliminary data.</text>
</comment>
<keyword evidence="2" id="KW-1185">Reference proteome</keyword>
<dbReference type="AlphaFoldDB" id="A0A0E9NMQ1"/>
<sequence>MGFAMLRRPLGLIIAASVILLFTTWGFLTTDYAPRNVPFSVPFRKAAPPTPPPSPLHVDVIETGGSHDEVTAALVYAFSQLPSTTIGLYLLLKRYGISEIYDSFFPTAEDERGQRLIDPNRGPDGFSLEKVKTTSPDVVVLTTCELDIFHRKEPLGYLLQEGKTHLFCTIHHADRWNTSTAAGEKLVGALKPWVEAGSVTFLTLSEHVSKYLHSDILPTWPEMTSPPNIQAFAPVFPVVLKNEQPDFAITQKETAFTLQGDFDAKRRNYTKILSQLREMLKSGSETASTLTMHLLGHGPVPTIPEEVAGHVKIDKNLDYVPFYSTLSKSFALITAFASETYFTEKASSSVPASLISGCPLVADRKLLDTYTYLNEDVVWLKEEGEDDMDAVKRVVMEMGEKEFREKSERVRERNRGLYVGNVERFGGWVEGFRRDREVEREMD</sequence>
<proteinExistence type="predicted"/>
<evidence type="ECO:0000313" key="2">
    <source>
        <dbReference type="Proteomes" id="UP000033140"/>
    </source>
</evidence>
<evidence type="ECO:0000313" key="1">
    <source>
        <dbReference type="EMBL" id="GAO51078.1"/>
    </source>
</evidence>
<dbReference type="RefSeq" id="XP_019024644.1">
    <property type="nucleotide sequence ID" value="XM_019166831.1"/>
</dbReference>
<reference evidence="1 2" key="1">
    <citation type="journal article" date="2011" name="J. Gen. Appl. Microbiol.">
        <title>Draft genome sequencing of the enigmatic yeast Saitoella complicata.</title>
        <authorList>
            <person name="Nishida H."/>
            <person name="Hamamoto M."/>
            <person name="Sugiyama J."/>
        </authorList>
    </citation>
    <scope>NUCLEOTIDE SEQUENCE [LARGE SCALE GENOMIC DNA]</scope>
    <source>
        <strain evidence="1 2">NRRL Y-17804</strain>
    </source>
</reference>
<dbReference type="OrthoDB" id="549336at2759"/>
<name>A0A0E9NMQ1_SAICN</name>
<reference evidence="1 2" key="2">
    <citation type="journal article" date="2014" name="J. Gen. Appl. Microbiol.">
        <title>The early diverging ascomycetous budding yeast Saitoella complicata has three histone deacetylases belonging to the Clr6, Hos2, and Rpd3 lineages.</title>
        <authorList>
            <person name="Nishida H."/>
            <person name="Matsumoto T."/>
            <person name="Kondo S."/>
            <person name="Hamamoto M."/>
            <person name="Yoshikawa H."/>
        </authorList>
    </citation>
    <scope>NUCLEOTIDE SEQUENCE [LARGE SCALE GENOMIC DNA]</scope>
    <source>
        <strain evidence="1 2">NRRL Y-17804</strain>
    </source>
</reference>
<gene>
    <name evidence="1" type="ORF">G7K_5190-t1</name>
</gene>